<dbReference type="SUPFAM" id="SSF48008">
    <property type="entry name" value="GntR ligand-binding domain-like"/>
    <property type="match status" value="1"/>
</dbReference>
<dbReference type="OrthoDB" id="9781630at2"/>
<reference evidence="5" key="1">
    <citation type="submission" date="2018-06" db="EMBL/GenBank/DDBJ databases">
        <title>Paenibacillus xerothermodurans sp. nov. an extremely dry heat resistant spore forming bacterium isolated from the soil of Cape Canaveral, Florida.</title>
        <authorList>
            <person name="Seuylemezian A."/>
            <person name="Kaur N."/>
            <person name="Patil P."/>
            <person name="Patil P."/>
            <person name="Mayilraj S."/>
            <person name="Vaishampayan P."/>
        </authorList>
    </citation>
    <scope>NUCLEOTIDE SEQUENCE [LARGE SCALE GENOMIC DNA]</scope>
    <source>
        <strain evidence="5">ATCC 27380</strain>
    </source>
</reference>
<dbReference type="EMBL" id="NHRJ02000001">
    <property type="protein sequence ID" value="PZE22353.1"/>
    <property type="molecule type" value="Genomic_DNA"/>
</dbReference>
<dbReference type="CDD" id="cd07377">
    <property type="entry name" value="WHTH_GntR"/>
    <property type="match status" value="1"/>
</dbReference>
<keyword evidence="2" id="KW-0238">DNA-binding</keyword>
<dbReference type="RefSeq" id="WP_089198125.1">
    <property type="nucleotide sequence ID" value="NZ_NHRJ02000001.1"/>
</dbReference>
<dbReference type="Gene3D" id="1.10.10.10">
    <property type="entry name" value="Winged helix-like DNA-binding domain superfamily/Winged helix DNA-binding domain"/>
    <property type="match status" value="1"/>
</dbReference>
<keyword evidence="6" id="KW-1185">Reference proteome</keyword>
<evidence type="ECO:0000259" key="4">
    <source>
        <dbReference type="PROSITE" id="PS50949"/>
    </source>
</evidence>
<dbReference type="Gene3D" id="1.20.120.530">
    <property type="entry name" value="GntR ligand-binding domain-like"/>
    <property type="match status" value="1"/>
</dbReference>
<keyword evidence="3" id="KW-0804">Transcription</keyword>
<feature type="domain" description="HTH gntR-type" evidence="4">
    <location>
        <begin position="1"/>
        <end position="63"/>
    </location>
</feature>
<organism evidence="5 6">
    <name type="scientific">Paenibacillus xerothermodurans</name>
    <dbReference type="NCBI Taxonomy" id="1977292"/>
    <lineage>
        <taxon>Bacteria</taxon>
        <taxon>Bacillati</taxon>
        <taxon>Bacillota</taxon>
        <taxon>Bacilli</taxon>
        <taxon>Bacillales</taxon>
        <taxon>Paenibacillaceae</taxon>
        <taxon>Paenibacillus</taxon>
    </lineage>
</organism>
<evidence type="ECO:0000313" key="6">
    <source>
        <dbReference type="Proteomes" id="UP000214746"/>
    </source>
</evidence>
<dbReference type="GO" id="GO:0003700">
    <property type="term" value="F:DNA-binding transcription factor activity"/>
    <property type="evidence" value="ECO:0007669"/>
    <property type="project" value="InterPro"/>
</dbReference>
<dbReference type="GO" id="GO:0003677">
    <property type="term" value="F:DNA binding"/>
    <property type="evidence" value="ECO:0007669"/>
    <property type="project" value="UniProtKB-KW"/>
</dbReference>
<evidence type="ECO:0000256" key="1">
    <source>
        <dbReference type="ARBA" id="ARBA00023015"/>
    </source>
</evidence>
<evidence type="ECO:0000256" key="3">
    <source>
        <dbReference type="ARBA" id="ARBA00023163"/>
    </source>
</evidence>
<protein>
    <submittedName>
        <fullName evidence="5">GntR family transcriptional regulator</fullName>
    </submittedName>
</protein>
<name>A0A2W1NUT0_PAEXE</name>
<evidence type="ECO:0000313" key="5">
    <source>
        <dbReference type="EMBL" id="PZE22353.1"/>
    </source>
</evidence>
<accession>A0A2W1NUT0</accession>
<dbReference type="InterPro" id="IPR008920">
    <property type="entry name" value="TF_FadR/GntR_C"/>
</dbReference>
<dbReference type="PANTHER" id="PTHR43537:SF24">
    <property type="entry name" value="GLUCONATE OPERON TRANSCRIPTIONAL REPRESSOR"/>
    <property type="match status" value="1"/>
</dbReference>
<dbReference type="InterPro" id="IPR000524">
    <property type="entry name" value="Tscrpt_reg_HTH_GntR"/>
</dbReference>
<dbReference type="Pfam" id="PF07729">
    <property type="entry name" value="FCD"/>
    <property type="match status" value="1"/>
</dbReference>
<dbReference type="InterPro" id="IPR036390">
    <property type="entry name" value="WH_DNA-bd_sf"/>
</dbReference>
<dbReference type="SMART" id="SM00345">
    <property type="entry name" value="HTH_GNTR"/>
    <property type="match status" value="1"/>
</dbReference>
<proteinExistence type="predicted"/>
<dbReference type="SMART" id="SM00895">
    <property type="entry name" value="FCD"/>
    <property type="match status" value="1"/>
</dbReference>
<dbReference type="Proteomes" id="UP000214746">
    <property type="component" value="Unassembled WGS sequence"/>
</dbReference>
<dbReference type="PROSITE" id="PS50949">
    <property type="entry name" value="HTH_GNTR"/>
    <property type="match status" value="1"/>
</dbReference>
<comment type="caution">
    <text evidence="5">The sequence shown here is derived from an EMBL/GenBank/DDBJ whole genome shotgun (WGS) entry which is preliminary data.</text>
</comment>
<dbReference type="InterPro" id="IPR036388">
    <property type="entry name" value="WH-like_DNA-bd_sf"/>
</dbReference>
<sequence>MSAYESIKDFIIRGVYKPGQRLTEEHLASELSLSRTPIREAIMRLEAEGLITPLKRGMMVRNYTRAEIRQFYDLRALLEGYAAGQAAIHRSEEDIRRLQEANKPFIWLVENYRQSDFTTNNQIMESNSLYHDAVFSASKNEYIRFLISNVVVVPLVFRSLNWYTLERLQRSITTHETITASIIQRDSERAKTAMLEHVYQGRDLVLQSLEAVDNVSEPET</sequence>
<dbReference type="Pfam" id="PF00392">
    <property type="entry name" value="GntR"/>
    <property type="match status" value="1"/>
</dbReference>
<dbReference type="SUPFAM" id="SSF46785">
    <property type="entry name" value="Winged helix' DNA-binding domain"/>
    <property type="match status" value="1"/>
</dbReference>
<dbReference type="PRINTS" id="PR00035">
    <property type="entry name" value="HTHGNTR"/>
</dbReference>
<gene>
    <name evidence="5" type="ORF">CBW46_000755</name>
</gene>
<dbReference type="AlphaFoldDB" id="A0A2W1NUT0"/>
<dbReference type="PANTHER" id="PTHR43537">
    <property type="entry name" value="TRANSCRIPTIONAL REGULATOR, GNTR FAMILY"/>
    <property type="match status" value="1"/>
</dbReference>
<evidence type="ECO:0000256" key="2">
    <source>
        <dbReference type="ARBA" id="ARBA00023125"/>
    </source>
</evidence>
<keyword evidence="1" id="KW-0805">Transcription regulation</keyword>
<dbReference type="InterPro" id="IPR011711">
    <property type="entry name" value="GntR_C"/>
</dbReference>